<accession>E1X4X1</accession>
<dbReference type="InterPro" id="IPR036869">
    <property type="entry name" value="J_dom_sf"/>
</dbReference>
<dbReference type="PROSITE" id="PS50076">
    <property type="entry name" value="DNAJ_2"/>
    <property type="match status" value="1"/>
</dbReference>
<evidence type="ECO:0000313" key="4">
    <source>
        <dbReference type="Proteomes" id="UP000008963"/>
    </source>
</evidence>
<keyword evidence="1" id="KW-0472">Membrane</keyword>
<evidence type="ECO:0000259" key="2">
    <source>
        <dbReference type="PROSITE" id="PS50076"/>
    </source>
</evidence>
<keyword evidence="1" id="KW-1133">Transmembrane helix</keyword>
<dbReference type="Proteomes" id="UP000008963">
    <property type="component" value="Chromosome"/>
</dbReference>
<dbReference type="KEGG" id="bmx:BMS_2401"/>
<protein>
    <submittedName>
        <fullName evidence="3">Membrane protein</fullName>
    </submittedName>
</protein>
<dbReference type="SUPFAM" id="SSF46565">
    <property type="entry name" value="Chaperone J-domain"/>
    <property type="match status" value="1"/>
</dbReference>
<dbReference type="AlphaFoldDB" id="E1X4X1"/>
<feature type="domain" description="J" evidence="2">
    <location>
        <begin position="269"/>
        <end position="331"/>
    </location>
</feature>
<feature type="transmembrane region" description="Helical" evidence="1">
    <location>
        <begin position="32"/>
        <end position="54"/>
    </location>
</feature>
<reference evidence="4" key="1">
    <citation type="journal article" date="2013" name="ISME J.">
        <title>A small predatory core genome in the divergent marine Bacteriovorax marinus SJ and the terrestrial Bdellovibrio bacteriovorus.</title>
        <authorList>
            <person name="Crossman L.C."/>
            <person name="Chen H."/>
            <person name="Cerdeno-Tarraga A.M."/>
            <person name="Brooks K."/>
            <person name="Quail M.A."/>
            <person name="Pineiro S.A."/>
            <person name="Hobley L."/>
            <person name="Sockett R.E."/>
            <person name="Bentley S.D."/>
            <person name="Parkhill J."/>
            <person name="Williams H.N."/>
            <person name="Stine O.C."/>
        </authorList>
    </citation>
    <scope>NUCLEOTIDE SEQUENCE [LARGE SCALE GENOMIC DNA]</scope>
    <source>
        <strain evidence="4">ATCC BAA-682 / DSM 15412 / SJ</strain>
    </source>
</reference>
<dbReference type="CDD" id="cd06257">
    <property type="entry name" value="DnaJ"/>
    <property type="match status" value="1"/>
</dbReference>
<evidence type="ECO:0000313" key="3">
    <source>
        <dbReference type="EMBL" id="CBW27197.1"/>
    </source>
</evidence>
<sequence>MTTFHSQHIIDNNITIIPRIAMNLKLEDLSQYIVLLIFILVIIKVLGAGFSTTLMELLTGKKKEEEFDLDTLVKRKANQLNFSNPPSTQEKQNLKTKLNQLEGDKKQVLIELLNSLEWGDIIKTEAPESTKLLTDFQSTRGLSKIVRHFFEKCFTSDSDELYKNWQKVYDNSILWTSLVNGSKTVPEKKALILFRVNNIEEVHKMKPEQITREMEASLLPEHIEQIKFNDSDFTTVKTAEIFENFTKKTNLFKSLLPISPKSKENTKEWAYEVLELNDTPADEEVVKKRYKELTSRIHPDKFSSLNLNEEMLLTLNANLALVNKAYTFLKK</sequence>
<dbReference type="HOGENOM" id="CLU_838793_0_0_7"/>
<dbReference type="PATRIC" id="fig|862908.3.peg.2287"/>
<name>E1X4X1_HALMS</name>
<dbReference type="STRING" id="862908.BMS_2401"/>
<organism evidence="3 4">
    <name type="scientific">Halobacteriovorax marinus (strain ATCC BAA-682 / DSM 15412 / SJ)</name>
    <name type="common">Bacteriovorax marinus</name>
    <dbReference type="NCBI Taxonomy" id="862908"/>
    <lineage>
        <taxon>Bacteria</taxon>
        <taxon>Pseudomonadati</taxon>
        <taxon>Bdellovibrionota</taxon>
        <taxon>Bacteriovoracia</taxon>
        <taxon>Bacteriovoracales</taxon>
        <taxon>Halobacteriovoraceae</taxon>
        <taxon>Halobacteriovorax</taxon>
    </lineage>
</organism>
<dbReference type="Gene3D" id="1.10.287.110">
    <property type="entry name" value="DnaJ domain"/>
    <property type="match status" value="1"/>
</dbReference>
<keyword evidence="1" id="KW-0812">Transmembrane</keyword>
<proteinExistence type="predicted"/>
<dbReference type="EMBL" id="FQ312005">
    <property type="protein sequence ID" value="CBW27197.1"/>
    <property type="molecule type" value="Genomic_DNA"/>
</dbReference>
<keyword evidence="4" id="KW-1185">Reference proteome</keyword>
<gene>
    <name evidence="3" type="ordered locus">BMS_2401</name>
</gene>
<evidence type="ECO:0000256" key="1">
    <source>
        <dbReference type="SAM" id="Phobius"/>
    </source>
</evidence>
<dbReference type="InterPro" id="IPR001623">
    <property type="entry name" value="DnaJ_domain"/>
</dbReference>
<dbReference type="eggNOG" id="COG2214">
    <property type="taxonomic scope" value="Bacteria"/>
</dbReference>